<organism evidence="1 2">
    <name type="scientific">Suillus fuscotomentosus</name>
    <dbReference type="NCBI Taxonomy" id="1912939"/>
    <lineage>
        <taxon>Eukaryota</taxon>
        <taxon>Fungi</taxon>
        <taxon>Dikarya</taxon>
        <taxon>Basidiomycota</taxon>
        <taxon>Agaricomycotina</taxon>
        <taxon>Agaricomycetes</taxon>
        <taxon>Agaricomycetidae</taxon>
        <taxon>Boletales</taxon>
        <taxon>Suillineae</taxon>
        <taxon>Suillaceae</taxon>
        <taxon>Suillus</taxon>
    </lineage>
</organism>
<sequence>MPKTLENYCQEVGRAGHDGLLSTCLMFLSVPDIPILERFCCGDTCSKRSLHLWLQEVVLKIPDRDGTLSFNNYQQSKE</sequence>
<dbReference type="InterPro" id="IPR027417">
    <property type="entry name" value="P-loop_NTPase"/>
</dbReference>
<evidence type="ECO:0000313" key="2">
    <source>
        <dbReference type="Proteomes" id="UP001195769"/>
    </source>
</evidence>
<dbReference type="EMBL" id="JABBWK010000004">
    <property type="protein sequence ID" value="KAG1906801.1"/>
    <property type="molecule type" value="Genomic_DNA"/>
</dbReference>
<dbReference type="AlphaFoldDB" id="A0AAD4EIP5"/>
<protein>
    <recommendedName>
        <fullName evidence="3">ATP-dependent DNA helicase RecQ</fullName>
    </recommendedName>
</protein>
<evidence type="ECO:0008006" key="3">
    <source>
        <dbReference type="Google" id="ProtNLM"/>
    </source>
</evidence>
<dbReference type="Proteomes" id="UP001195769">
    <property type="component" value="Unassembled WGS sequence"/>
</dbReference>
<evidence type="ECO:0000313" key="1">
    <source>
        <dbReference type="EMBL" id="KAG1906801.1"/>
    </source>
</evidence>
<name>A0AAD4EIP5_9AGAM</name>
<keyword evidence="2" id="KW-1185">Reference proteome</keyword>
<proteinExistence type="predicted"/>
<dbReference type="RefSeq" id="XP_041232376.1">
    <property type="nucleotide sequence ID" value="XM_041371984.1"/>
</dbReference>
<dbReference type="Gene3D" id="3.40.50.300">
    <property type="entry name" value="P-loop containing nucleotide triphosphate hydrolases"/>
    <property type="match status" value="1"/>
</dbReference>
<dbReference type="SUPFAM" id="SSF52540">
    <property type="entry name" value="P-loop containing nucleoside triphosphate hydrolases"/>
    <property type="match status" value="1"/>
</dbReference>
<dbReference type="GeneID" id="64666282"/>
<comment type="caution">
    <text evidence="1">The sequence shown here is derived from an EMBL/GenBank/DDBJ whole genome shotgun (WGS) entry which is preliminary data.</text>
</comment>
<accession>A0AAD4EIP5</accession>
<reference evidence="1" key="1">
    <citation type="journal article" date="2020" name="New Phytol.">
        <title>Comparative genomics reveals dynamic genome evolution in host specialist ectomycorrhizal fungi.</title>
        <authorList>
            <person name="Lofgren L.A."/>
            <person name="Nguyen N.H."/>
            <person name="Vilgalys R."/>
            <person name="Ruytinx J."/>
            <person name="Liao H.L."/>
            <person name="Branco S."/>
            <person name="Kuo A."/>
            <person name="LaButti K."/>
            <person name="Lipzen A."/>
            <person name="Andreopoulos W."/>
            <person name="Pangilinan J."/>
            <person name="Riley R."/>
            <person name="Hundley H."/>
            <person name="Na H."/>
            <person name="Barry K."/>
            <person name="Grigoriev I.V."/>
            <person name="Stajich J.E."/>
            <person name="Kennedy P.G."/>
        </authorList>
    </citation>
    <scope>NUCLEOTIDE SEQUENCE</scope>
    <source>
        <strain evidence="1">FC203</strain>
    </source>
</reference>
<gene>
    <name evidence="1" type="ORF">F5891DRAFT_479988</name>
</gene>